<dbReference type="Proteomes" id="UP000824073">
    <property type="component" value="Unassembled WGS sequence"/>
</dbReference>
<protein>
    <submittedName>
        <fullName evidence="1">Uncharacterized protein</fullName>
    </submittedName>
</protein>
<dbReference type="SUPFAM" id="SSF50969">
    <property type="entry name" value="YVTN repeat-like/Quinoprotein amine dehydrogenase"/>
    <property type="match status" value="1"/>
</dbReference>
<dbReference type="InterPro" id="IPR043765">
    <property type="entry name" value="DUF5711"/>
</dbReference>
<organism evidence="1 2">
    <name type="scientific">Candidatus Ventrousia excrementavium</name>
    <dbReference type="NCBI Taxonomy" id="2840961"/>
    <lineage>
        <taxon>Bacteria</taxon>
        <taxon>Bacillati</taxon>
        <taxon>Bacillota</taxon>
        <taxon>Clostridia</taxon>
        <taxon>Eubacteriales</taxon>
        <taxon>Clostridiaceae</taxon>
        <taxon>Clostridiaceae incertae sedis</taxon>
        <taxon>Candidatus Ventrousia</taxon>
    </lineage>
</organism>
<reference evidence="1" key="2">
    <citation type="journal article" date="2021" name="PeerJ">
        <title>Extensive microbial diversity within the chicken gut microbiome revealed by metagenomics and culture.</title>
        <authorList>
            <person name="Gilroy R."/>
            <person name="Ravi A."/>
            <person name="Getino M."/>
            <person name="Pursley I."/>
            <person name="Horton D.L."/>
            <person name="Alikhan N.F."/>
            <person name="Baker D."/>
            <person name="Gharbi K."/>
            <person name="Hall N."/>
            <person name="Watson M."/>
            <person name="Adriaenssens E.M."/>
            <person name="Foster-Nyarko E."/>
            <person name="Jarju S."/>
            <person name="Secka A."/>
            <person name="Antonio M."/>
            <person name="Oren A."/>
            <person name="Chaudhuri R.R."/>
            <person name="La Ragione R."/>
            <person name="Hildebrand F."/>
            <person name="Pallen M.J."/>
        </authorList>
    </citation>
    <scope>NUCLEOTIDE SEQUENCE</scope>
    <source>
        <strain evidence="1">CHK191-8634</strain>
    </source>
</reference>
<dbReference type="AlphaFoldDB" id="A0A9D1LKG4"/>
<sequence>MTSKSKGNITKFRQDKRLAVVGGLRSLALLGLLATLVFCIFEYREDLNPQNLKRIASYLASAGRGGEFTSYRFESGLDSVYVPFEAGLAVLSGNTYRYVTALSDGDFTAQMIASNPAISAGEKQVLLYDRGGKNLAVVNGYAVLWEEMLESPIISAEMNEAGDFCVVTDEAGYRAAVAMYDARQNQLYKWYTSDYFVMLASPAPDGQHFAALCLRENAGSVTFTLRGYSVSQEEPEFSVELPVQAVYSLKHNAAGDMVLICDDGVYIYDDTGALTAQNTYTRGTLQRFSHQQGQMPWLALQSEGAGEQVTLRAVSENGETAFEKAYGGSLRAVGGWGDQAALLFQSRLITLDCSGAEPQETVIAVSGARDVVTRRDGKHILIYADRAELVTAGEEDQ</sequence>
<comment type="caution">
    <text evidence="1">The sequence shown here is derived from an EMBL/GenBank/DDBJ whole genome shotgun (WGS) entry which is preliminary data.</text>
</comment>
<dbReference type="EMBL" id="DVMR01000014">
    <property type="protein sequence ID" value="HIU42910.1"/>
    <property type="molecule type" value="Genomic_DNA"/>
</dbReference>
<gene>
    <name evidence="1" type="ORF">IAB67_01275</name>
</gene>
<dbReference type="Pfam" id="PF18975">
    <property type="entry name" value="DUF5711"/>
    <property type="match status" value="1"/>
</dbReference>
<evidence type="ECO:0000313" key="1">
    <source>
        <dbReference type="EMBL" id="HIU42910.1"/>
    </source>
</evidence>
<accession>A0A9D1LKG4</accession>
<dbReference type="InterPro" id="IPR011044">
    <property type="entry name" value="Quino_amine_DH_bsu"/>
</dbReference>
<name>A0A9D1LKG4_9CLOT</name>
<evidence type="ECO:0000313" key="2">
    <source>
        <dbReference type="Proteomes" id="UP000824073"/>
    </source>
</evidence>
<proteinExistence type="predicted"/>
<reference evidence="1" key="1">
    <citation type="submission" date="2020-10" db="EMBL/GenBank/DDBJ databases">
        <authorList>
            <person name="Gilroy R."/>
        </authorList>
    </citation>
    <scope>NUCLEOTIDE SEQUENCE</scope>
    <source>
        <strain evidence="1">CHK191-8634</strain>
    </source>
</reference>